<dbReference type="EMBL" id="SZZP01000038">
    <property type="protein sequence ID" value="TKV73296.1"/>
    <property type="molecule type" value="Genomic_DNA"/>
</dbReference>
<organism evidence="1 2">
    <name type="scientific">Bradyrhizobium elkanii</name>
    <dbReference type="NCBI Taxonomy" id="29448"/>
    <lineage>
        <taxon>Bacteria</taxon>
        <taxon>Pseudomonadati</taxon>
        <taxon>Pseudomonadota</taxon>
        <taxon>Alphaproteobacteria</taxon>
        <taxon>Hyphomicrobiales</taxon>
        <taxon>Nitrobacteraceae</taxon>
        <taxon>Bradyrhizobium</taxon>
    </lineage>
</organism>
<evidence type="ECO:0000313" key="1">
    <source>
        <dbReference type="EMBL" id="TKV73296.1"/>
    </source>
</evidence>
<sequence length="112" mass="13161">MPTMTKEDRAERIKSLVKVALSILRRTDRCNLTLADGSRIRDWEFRHNGLSLSFRRRIDVDDRPGTLIVKFEGEKVLIASWTIDGFTRRSYSPGEWENVLRRCDRMPVQKHS</sequence>
<gene>
    <name evidence="1" type="ORF">FDV58_37720</name>
</gene>
<protein>
    <submittedName>
        <fullName evidence="1">Uncharacterized protein</fullName>
    </submittedName>
</protein>
<comment type="caution">
    <text evidence="1">The sequence shown here is derived from an EMBL/GenBank/DDBJ whole genome shotgun (WGS) entry which is preliminary data.</text>
</comment>
<dbReference type="Proteomes" id="UP000305095">
    <property type="component" value="Unassembled WGS sequence"/>
</dbReference>
<evidence type="ECO:0000313" key="2">
    <source>
        <dbReference type="Proteomes" id="UP000305095"/>
    </source>
</evidence>
<accession>A0A4U6RL73</accession>
<proteinExistence type="predicted"/>
<dbReference type="RefSeq" id="WP_137483582.1">
    <property type="nucleotide sequence ID" value="NZ_SZZP01000038.1"/>
</dbReference>
<name>A0A4U6RL73_BRAEL</name>
<dbReference type="AlphaFoldDB" id="A0A4U6RL73"/>
<reference evidence="1 2" key="1">
    <citation type="submission" date="2019-05" db="EMBL/GenBank/DDBJ databases">
        <title>Draft Genome of Bradyrhizobium elkanii strain SEMIA 938, Used in Commercial Inoculants for Lupinus spp. in Brazil.</title>
        <authorList>
            <person name="Hungria M."/>
            <person name="Delamuta J.R.M."/>
            <person name="Ribeiro R.A."/>
            <person name="Nogueira M.A."/>
        </authorList>
    </citation>
    <scope>NUCLEOTIDE SEQUENCE [LARGE SCALE GENOMIC DNA]</scope>
    <source>
        <strain evidence="1 2">Semia 938</strain>
    </source>
</reference>